<dbReference type="InterPro" id="IPR011990">
    <property type="entry name" value="TPR-like_helical_dom_sf"/>
</dbReference>
<organism evidence="8 9">
    <name type="scientific">Mucilaginibacter aquatilis</name>
    <dbReference type="NCBI Taxonomy" id="1517760"/>
    <lineage>
        <taxon>Bacteria</taxon>
        <taxon>Pseudomonadati</taxon>
        <taxon>Bacteroidota</taxon>
        <taxon>Sphingobacteriia</taxon>
        <taxon>Sphingobacteriales</taxon>
        <taxon>Sphingobacteriaceae</taxon>
        <taxon>Mucilaginibacter</taxon>
    </lineage>
</organism>
<dbReference type="Proteomes" id="UP000434850">
    <property type="component" value="Unassembled WGS sequence"/>
</dbReference>
<protein>
    <submittedName>
        <fullName evidence="8">RagB/SusD family nutrient uptake outer membrane protein</fullName>
    </submittedName>
</protein>
<evidence type="ECO:0000259" key="7">
    <source>
        <dbReference type="Pfam" id="PF14322"/>
    </source>
</evidence>
<dbReference type="PROSITE" id="PS51257">
    <property type="entry name" value="PROKAR_LIPOPROTEIN"/>
    <property type="match status" value="1"/>
</dbReference>
<feature type="domain" description="RagB/SusD" evidence="6">
    <location>
        <begin position="283"/>
        <end position="514"/>
    </location>
</feature>
<keyword evidence="5" id="KW-0998">Cell outer membrane</keyword>
<proteinExistence type="inferred from homology"/>
<evidence type="ECO:0000259" key="6">
    <source>
        <dbReference type="Pfam" id="PF07980"/>
    </source>
</evidence>
<name>A0A6I4I9K7_9SPHI</name>
<dbReference type="Pfam" id="PF07980">
    <property type="entry name" value="SusD_RagB"/>
    <property type="match status" value="1"/>
</dbReference>
<sequence>MKNIKYTSTIILAGLLTVAGSGCKKFLEMKPVDNRVAENFYKTEKDANEALNSVYDALQWHTNAGGGGFSPDPMLADIASDDSYAGGASRSDSPDMIQVDQQKIAATNSLIRVYWSNHYTGIYRANLLLQKLPDINMPAAAKAKMAAECKFLRAFFYFDLVKWFGSIPLITVPQNPGEYCVANASPAQTFNQIAQDLVDAIQVLDKSDLRTSKAHATRWSAEGLLGRVYLFYKGVYKAELQAGSTAVNAQYVLTQLQDLISNSGHDLLGTYADNFTKANEFSKESVWEISYSNDNPWYDWNYIQGGEGNMQPLMQAPRIEGDPLYSTGWSFAPVTQELYNSYEANDPRRTATIINMETELKGKVSTGYQHTGFFSKKYTTTAEYRPTTGQYELNWGNNYRSIRFADVLLMAAELDLTNGGSQAQNYLNRVRNRVSLGSKTVSLAAIYQERRAELALEGIRYWDLLRQGLPVAAQAITITGKKGPSYTGDQVDYNVTFNQATRGLFPIPQSELDQCSSVLKPNF</sequence>
<dbReference type="Pfam" id="PF14322">
    <property type="entry name" value="SusD-like_3"/>
    <property type="match status" value="1"/>
</dbReference>
<comment type="caution">
    <text evidence="8">The sequence shown here is derived from an EMBL/GenBank/DDBJ whole genome shotgun (WGS) entry which is preliminary data.</text>
</comment>
<gene>
    <name evidence="8" type="ORF">GO816_11795</name>
</gene>
<evidence type="ECO:0000256" key="3">
    <source>
        <dbReference type="ARBA" id="ARBA00022729"/>
    </source>
</evidence>
<dbReference type="SUPFAM" id="SSF48452">
    <property type="entry name" value="TPR-like"/>
    <property type="match status" value="1"/>
</dbReference>
<evidence type="ECO:0000256" key="2">
    <source>
        <dbReference type="ARBA" id="ARBA00006275"/>
    </source>
</evidence>
<dbReference type="InterPro" id="IPR012944">
    <property type="entry name" value="SusD_RagB_dom"/>
</dbReference>
<dbReference type="GO" id="GO:0009279">
    <property type="term" value="C:cell outer membrane"/>
    <property type="evidence" value="ECO:0007669"/>
    <property type="project" value="UniProtKB-SubCell"/>
</dbReference>
<keyword evidence="4" id="KW-0472">Membrane</keyword>
<dbReference type="Gene3D" id="1.25.40.390">
    <property type="match status" value="1"/>
</dbReference>
<evidence type="ECO:0000313" key="8">
    <source>
        <dbReference type="EMBL" id="MVN91811.1"/>
    </source>
</evidence>
<dbReference type="EMBL" id="WQLA01000004">
    <property type="protein sequence ID" value="MVN91811.1"/>
    <property type="molecule type" value="Genomic_DNA"/>
</dbReference>
<evidence type="ECO:0000256" key="1">
    <source>
        <dbReference type="ARBA" id="ARBA00004442"/>
    </source>
</evidence>
<evidence type="ECO:0000313" key="9">
    <source>
        <dbReference type="Proteomes" id="UP000434850"/>
    </source>
</evidence>
<evidence type="ECO:0000256" key="5">
    <source>
        <dbReference type="ARBA" id="ARBA00023237"/>
    </source>
</evidence>
<comment type="subcellular location">
    <subcellularLocation>
        <location evidence="1">Cell outer membrane</location>
    </subcellularLocation>
</comment>
<dbReference type="OrthoDB" id="618454at2"/>
<comment type="similarity">
    <text evidence="2">Belongs to the SusD family.</text>
</comment>
<reference evidence="8 9" key="1">
    <citation type="submission" date="2019-12" db="EMBL/GenBank/DDBJ databases">
        <title>Mucilaginibacter sp. HME9299 genome sequencing and assembly.</title>
        <authorList>
            <person name="Kang H."/>
            <person name="Kim H."/>
            <person name="Joh K."/>
        </authorList>
    </citation>
    <scope>NUCLEOTIDE SEQUENCE [LARGE SCALE GENOMIC DNA]</scope>
    <source>
        <strain evidence="8 9">HME9299</strain>
    </source>
</reference>
<feature type="domain" description="SusD-like N-terminal" evidence="7">
    <location>
        <begin position="26"/>
        <end position="230"/>
    </location>
</feature>
<dbReference type="AlphaFoldDB" id="A0A6I4I9K7"/>
<accession>A0A6I4I9K7</accession>
<keyword evidence="9" id="KW-1185">Reference proteome</keyword>
<dbReference type="RefSeq" id="WP_157542134.1">
    <property type="nucleotide sequence ID" value="NZ_WQLA01000004.1"/>
</dbReference>
<evidence type="ECO:0000256" key="4">
    <source>
        <dbReference type="ARBA" id="ARBA00023136"/>
    </source>
</evidence>
<keyword evidence="3" id="KW-0732">Signal</keyword>
<dbReference type="InterPro" id="IPR033985">
    <property type="entry name" value="SusD-like_N"/>
</dbReference>